<dbReference type="AlphaFoldDB" id="A0A0W8FGD6"/>
<comment type="caution">
    <text evidence="1">The sequence shown here is derived from an EMBL/GenBank/DDBJ whole genome shotgun (WGS) entry which is preliminary data.</text>
</comment>
<reference evidence="1" key="1">
    <citation type="journal article" date="2015" name="Proc. Natl. Acad. Sci. U.S.A.">
        <title>Networks of energetic and metabolic interactions define dynamics in microbial communities.</title>
        <authorList>
            <person name="Embree M."/>
            <person name="Liu J.K."/>
            <person name="Al-Bassam M.M."/>
            <person name="Zengler K."/>
        </authorList>
    </citation>
    <scope>NUCLEOTIDE SEQUENCE</scope>
</reference>
<accession>A0A0W8FGD6</accession>
<name>A0A0W8FGD6_9ZZZZ</name>
<dbReference type="EMBL" id="LNQE01001246">
    <property type="protein sequence ID" value="KUG19908.1"/>
    <property type="molecule type" value="Genomic_DNA"/>
</dbReference>
<evidence type="ECO:0000313" key="1">
    <source>
        <dbReference type="EMBL" id="KUG19908.1"/>
    </source>
</evidence>
<protein>
    <submittedName>
        <fullName evidence="1">Uncharacterized protein</fullName>
    </submittedName>
</protein>
<proteinExistence type="predicted"/>
<gene>
    <name evidence="1" type="ORF">ASZ90_010367</name>
</gene>
<sequence length="47" mass="5226">MRCELVSSTAQTARRTLSTLVEMGVIAVKREGRLRKYLPILHSGHCG</sequence>
<organism evidence="1">
    <name type="scientific">hydrocarbon metagenome</name>
    <dbReference type="NCBI Taxonomy" id="938273"/>
    <lineage>
        <taxon>unclassified sequences</taxon>
        <taxon>metagenomes</taxon>
        <taxon>ecological metagenomes</taxon>
    </lineage>
</organism>